<organism evidence="1 2">
    <name type="scientific">Caballeronia choica</name>
    <dbReference type="NCBI Taxonomy" id="326476"/>
    <lineage>
        <taxon>Bacteria</taxon>
        <taxon>Pseudomonadati</taxon>
        <taxon>Pseudomonadota</taxon>
        <taxon>Betaproteobacteria</taxon>
        <taxon>Burkholderiales</taxon>
        <taxon>Burkholderiaceae</taxon>
        <taxon>Caballeronia</taxon>
    </lineage>
</organism>
<sequence>MPEIADVPWVDDDHPRFAPEGIVISEEDRRDTNRNTWTFDQAASHSLKFLAEEKVALRISGASGFGKTRFAFELFNSRVQIGDAIDSAALVYADLGIVGEEAAKLAVEMADSGSPTIMVVDDCPDDMHRKLMSIARRSGSRLRLVSMDVETRIAPADNTLVIRLEPASDQTISAIARRVGPDLSDSDVQLIEQLAKGFPKMAILAALQGGVGKKTIRSTEELLHRIVWGRRQINDSSLRTLEIVALFEWIGISGDAANEGAFVAEHLGQMTQDQFVEGIKSFNERGILIKRGDYIQIAPVPLAAALAARRLTLMTDGKIESFFLAGPERLKKSLLSRMKWLDNSPFAREFARRMLSAECLGNLEVLQTDFGADCLNRFVHVDPQLVMVAIQRVFGGLDFEGLKGLGAGRRHLVWALEKLAFRKESFDAAATLLRRLATVETETRISNNATGQFQQLFQLYLAGTEAPPSMRLLVLDDGLGSTDSAEREVCLGALDKMLDTHHFMRGGASEEIGSGKRLEDWIPSTLAEILDFFRAAISRLTAIALSDDPLRKRAKDIIGSHLRGLIGNLPLGEVKATVSSIVGAYGFWPEAIQGVSAWLYFDRREVPEATALEVRRYFDALMPTDPIESVALYANGWQTDLNDPDVVYDPTDSSNLDFDYVPRQLHTLAATIATDPMLLGRAIEHFACAKTKTLFPFARRLAELTSDPLAVFLQSVSCAEKCVEPASRDFFAGLVAGFDARDPELARECIRHALRSEKLKDDAIGLIGSGKLQRADLDLVASLVVAGEVKPAQVAVLSYGKSMEHLSAEDVVPLLEALSNQGPTGLWTVLDVISMLLHGSKDLPQPFLPVLRAALVAPQLFDEVVNTMDGHHFQTLLATLIKRNLVDREFARSLVKQLLSICREERSNIYHALDDPVRQGLTLLANSRPSEVWSGVAQLLVKNDWHVRFHLERLIAPRRDDHMGPGILSLIPEDFYFGWVREEPAARARLVLRWLPICIKGEDGSLTWHSIFQKFIDEFYSQDGVLTELSSRLHPRMYWGSPTPQLQQLMKLLAQWQSDPRTQLRQFSQRLNEGFAEEITAACRRQEEDAVRYS</sequence>
<dbReference type="Proteomes" id="UP000054770">
    <property type="component" value="Unassembled WGS sequence"/>
</dbReference>
<keyword evidence="2" id="KW-1185">Reference proteome</keyword>
<gene>
    <name evidence="1" type="ORF">AWB68_08409</name>
</gene>
<reference evidence="1" key="1">
    <citation type="submission" date="2016-01" db="EMBL/GenBank/DDBJ databases">
        <authorList>
            <person name="Peeters C."/>
        </authorList>
    </citation>
    <scope>NUCLEOTIDE SEQUENCE [LARGE SCALE GENOMIC DNA]</scope>
    <source>
        <strain evidence="1">LMG 22940</strain>
    </source>
</reference>
<protein>
    <submittedName>
        <fullName evidence="1">Uncharacterized protein</fullName>
    </submittedName>
</protein>
<evidence type="ECO:0000313" key="2">
    <source>
        <dbReference type="Proteomes" id="UP000054770"/>
    </source>
</evidence>
<name>A0A158L3B5_9BURK</name>
<comment type="caution">
    <text evidence="1">The sequence shown here is derived from an EMBL/GenBank/DDBJ whole genome shotgun (WGS) entry which is preliminary data.</text>
</comment>
<dbReference type="EMBL" id="FCON02000291">
    <property type="protein sequence ID" value="SAL87453.1"/>
    <property type="molecule type" value="Genomic_DNA"/>
</dbReference>
<dbReference type="AlphaFoldDB" id="A0A158L3B5"/>
<evidence type="ECO:0000313" key="1">
    <source>
        <dbReference type="EMBL" id="SAL87453.1"/>
    </source>
</evidence>
<accession>A0A158L3B5</accession>
<proteinExistence type="predicted"/>